<comment type="similarity">
    <text evidence="3">Belongs to the flagella basal body rod proteins family.</text>
</comment>
<keyword evidence="10" id="KW-0966">Cell projection</keyword>
<dbReference type="SUPFAM" id="SSF64518">
    <property type="entry name" value="Phase 1 flagellin"/>
    <property type="match status" value="1"/>
</dbReference>
<dbReference type="GO" id="GO:0044780">
    <property type="term" value="P:bacterial-type flagellum assembly"/>
    <property type="evidence" value="ECO:0007669"/>
    <property type="project" value="InterPro"/>
</dbReference>
<evidence type="ECO:0000256" key="1">
    <source>
        <dbReference type="ARBA" id="ARBA00004365"/>
    </source>
</evidence>
<dbReference type="RefSeq" id="WP_179717397.1">
    <property type="nucleotide sequence ID" value="NZ_JACBZT010000001.1"/>
</dbReference>
<keyword evidence="11" id="KW-1185">Reference proteome</keyword>
<evidence type="ECO:0000256" key="5">
    <source>
        <dbReference type="ARBA" id="ARBA00022525"/>
    </source>
</evidence>
<protein>
    <recommendedName>
        <fullName evidence="4">Flagellar hook-associated protein 1</fullName>
    </recommendedName>
</protein>
<dbReference type="EMBL" id="JACBZT010000001">
    <property type="protein sequence ID" value="NYJ06346.1"/>
    <property type="molecule type" value="Genomic_DNA"/>
</dbReference>
<evidence type="ECO:0000256" key="4">
    <source>
        <dbReference type="ARBA" id="ARBA00016244"/>
    </source>
</evidence>
<dbReference type="Pfam" id="PF22638">
    <property type="entry name" value="FlgK_D1"/>
    <property type="match status" value="1"/>
</dbReference>
<evidence type="ECO:0000313" key="10">
    <source>
        <dbReference type="EMBL" id="NYJ06346.1"/>
    </source>
</evidence>
<feature type="domain" description="Flagellar basal body rod protein N-terminal" evidence="7">
    <location>
        <begin position="8"/>
        <end position="37"/>
    </location>
</feature>
<dbReference type="Pfam" id="PF06429">
    <property type="entry name" value="Flg_bbr_C"/>
    <property type="match status" value="1"/>
</dbReference>
<evidence type="ECO:0000259" key="8">
    <source>
        <dbReference type="Pfam" id="PF06429"/>
    </source>
</evidence>
<dbReference type="InterPro" id="IPR053927">
    <property type="entry name" value="FlgK_helical"/>
</dbReference>
<sequence>MSGTFSGLNTARTALWAQQRAMDVTGQNIANMNTVGYSRQRAELQSLGGTAVPATYAVNNNVGEGVSAEKVSRIRDAFLESRAQLEQATTASMTVADTTYSQIEDAFREPGDTGIQAQLSDMWAAWGDVHDNSTNPGPRSEVLERTQTLVSGIRTTRAALDQQWGGNYDGLKTLVQDVNATASSIADLNESIRRATINGLPSNELADKRDALVLQLSQQIGATSAPADDGRITVSVGGATLVSGGSALKLQLVGSSDPDDLATDPPRVVTDPVGTLVRPGGTAEGQLTAMTSTIPQYRNAIDSLAKNLATELNAAHQAGYDQDGVQGVALLDDGAGDPTKITAANLTLAITDGRKLAASTLSPAAAGGSASGDSTNADAIYQLSLSTTGTDASYRKMIVGLGVQASTATNRLSAQSVISSQVDASRESVSGVNLDEEMSNLLQYQHAYAAAGKLVSAVNDMLDTLINMVR</sequence>
<dbReference type="InterPro" id="IPR001444">
    <property type="entry name" value="Flag_bb_rod_N"/>
</dbReference>
<gene>
    <name evidence="10" type="ORF">GGQ55_002624</name>
</gene>
<evidence type="ECO:0000259" key="9">
    <source>
        <dbReference type="Pfam" id="PF22638"/>
    </source>
</evidence>
<name>A0A853CGJ0_9ACTN</name>
<feature type="domain" description="Flagellar basal-body/hook protein C-terminal" evidence="8">
    <location>
        <begin position="429"/>
        <end position="468"/>
    </location>
</feature>
<accession>A0A853CGJ0</accession>
<proteinExistence type="inferred from homology"/>
<comment type="subcellular location">
    <subcellularLocation>
        <location evidence="1">Bacterial flagellum</location>
    </subcellularLocation>
    <subcellularLocation>
        <location evidence="2">Secreted</location>
    </subcellularLocation>
</comment>
<keyword evidence="6" id="KW-0975">Bacterial flagellum</keyword>
<dbReference type="InterPro" id="IPR002371">
    <property type="entry name" value="FlgK"/>
</dbReference>
<dbReference type="PANTHER" id="PTHR30033:SF1">
    <property type="entry name" value="FLAGELLAR HOOK-ASSOCIATED PROTEIN 1"/>
    <property type="match status" value="1"/>
</dbReference>
<dbReference type="GO" id="GO:0009424">
    <property type="term" value="C:bacterial-type flagellum hook"/>
    <property type="evidence" value="ECO:0007669"/>
    <property type="project" value="InterPro"/>
</dbReference>
<evidence type="ECO:0000256" key="6">
    <source>
        <dbReference type="ARBA" id="ARBA00023143"/>
    </source>
</evidence>
<dbReference type="InterPro" id="IPR010930">
    <property type="entry name" value="Flg_bb/hook_C_dom"/>
</dbReference>
<evidence type="ECO:0000259" key="7">
    <source>
        <dbReference type="Pfam" id="PF00460"/>
    </source>
</evidence>
<comment type="caution">
    <text evidence="10">The sequence shown here is derived from an EMBL/GenBank/DDBJ whole genome shotgun (WGS) entry which is preliminary data.</text>
</comment>
<dbReference type="GO" id="GO:0005576">
    <property type="term" value="C:extracellular region"/>
    <property type="evidence" value="ECO:0007669"/>
    <property type="project" value="UniProtKB-SubCell"/>
</dbReference>
<feature type="domain" description="Flagellar hook-associated protein FlgK helical" evidence="9">
    <location>
        <begin position="101"/>
        <end position="330"/>
    </location>
</feature>
<reference evidence="10 11" key="1">
    <citation type="submission" date="2020-07" db="EMBL/GenBank/DDBJ databases">
        <title>Sequencing the genomes of 1000 actinobacteria strains.</title>
        <authorList>
            <person name="Klenk H.-P."/>
        </authorList>
    </citation>
    <scope>NUCLEOTIDE SEQUENCE [LARGE SCALE GENOMIC DNA]</scope>
    <source>
        <strain evidence="10 11">DSM 104001</strain>
    </source>
</reference>
<evidence type="ECO:0000256" key="3">
    <source>
        <dbReference type="ARBA" id="ARBA00009677"/>
    </source>
</evidence>
<dbReference type="PANTHER" id="PTHR30033">
    <property type="entry name" value="FLAGELLAR HOOK-ASSOCIATED PROTEIN 1"/>
    <property type="match status" value="1"/>
</dbReference>
<dbReference type="Proteomes" id="UP000541969">
    <property type="component" value="Unassembled WGS sequence"/>
</dbReference>
<keyword evidence="5" id="KW-0964">Secreted</keyword>
<keyword evidence="10" id="KW-0282">Flagellum</keyword>
<evidence type="ECO:0000256" key="2">
    <source>
        <dbReference type="ARBA" id="ARBA00004613"/>
    </source>
</evidence>
<organism evidence="10 11">
    <name type="scientific">Petropleomorpha daqingensis</name>
    <dbReference type="NCBI Taxonomy" id="2026353"/>
    <lineage>
        <taxon>Bacteria</taxon>
        <taxon>Bacillati</taxon>
        <taxon>Actinomycetota</taxon>
        <taxon>Actinomycetes</taxon>
        <taxon>Geodermatophilales</taxon>
        <taxon>Geodermatophilaceae</taxon>
        <taxon>Petropleomorpha</taxon>
    </lineage>
</organism>
<dbReference type="AlphaFoldDB" id="A0A853CGJ0"/>
<dbReference type="Pfam" id="PF00460">
    <property type="entry name" value="Flg_bb_rod"/>
    <property type="match status" value="1"/>
</dbReference>
<dbReference type="GO" id="GO:0005198">
    <property type="term" value="F:structural molecule activity"/>
    <property type="evidence" value="ECO:0007669"/>
    <property type="project" value="InterPro"/>
</dbReference>
<evidence type="ECO:0000313" key="11">
    <source>
        <dbReference type="Proteomes" id="UP000541969"/>
    </source>
</evidence>
<dbReference type="NCBIfam" id="TIGR02492">
    <property type="entry name" value="flgK_ends"/>
    <property type="match status" value="1"/>
</dbReference>
<keyword evidence="10" id="KW-0969">Cilium</keyword>